<keyword evidence="1" id="KW-0812">Transmembrane</keyword>
<proteinExistence type="predicted"/>
<gene>
    <name evidence="2" type="ORF">EDC23_0965</name>
</gene>
<dbReference type="AlphaFoldDB" id="A0A4R8IT70"/>
<evidence type="ECO:0000256" key="1">
    <source>
        <dbReference type="SAM" id="Phobius"/>
    </source>
</evidence>
<accession>A0A4R8IT70</accession>
<keyword evidence="1" id="KW-0472">Membrane</keyword>
<keyword evidence="1" id="KW-1133">Transmembrane helix</keyword>
<dbReference type="RefSeq" id="WP_166668769.1">
    <property type="nucleotide sequence ID" value="NZ_SOQX01000002.1"/>
</dbReference>
<evidence type="ECO:0008006" key="4">
    <source>
        <dbReference type="Google" id="ProtNLM"/>
    </source>
</evidence>
<reference evidence="2 3" key="1">
    <citation type="submission" date="2019-03" db="EMBL/GenBank/DDBJ databases">
        <title>Genomic Encyclopedia of Type Strains, Phase IV (KMG-IV): sequencing the most valuable type-strain genomes for metagenomic binning, comparative biology and taxonomic classification.</title>
        <authorList>
            <person name="Goeker M."/>
        </authorList>
    </citation>
    <scope>NUCLEOTIDE SEQUENCE [LARGE SCALE GENOMIC DNA]</scope>
    <source>
        <strain evidence="2 3">DSM 16326</strain>
    </source>
</reference>
<organism evidence="2 3">
    <name type="scientific">Thiohalophilus thiocyanatoxydans</name>
    <dbReference type="NCBI Taxonomy" id="381308"/>
    <lineage>
        <taxon>Bacteria</taxon>
        <taxon>Pseudomonadati</taxon>
        <taxon>Pseudomonadota</taxon>
        <taxon>Gammaproteobacteria</taxon>
        <taxon>Thiohalomonadales</taxon>
        <taxon>Thiohalophilaceae</taxon>
        <taxon>Thiohalophilus</taxon>
    </lineage>
</organism>
<comment type="caution">
    <text evidence="2">The sequence shown here is derived from an EMBL/GenBank/DDBJ whole genome shotgun (WGS) entry which is preliminary data.</text>
</comment>
<protein>
    <recommendedName>
        <fullName evidence="4">MAPEG family protein</fullName>
    </recommendedName>
</protein>
<evidence type="ECO:0000313" key="3">
    <source>
        <dbReference type="Proteomes" id="UP000294914"/>
    </source>
</evidence>
<dbReference type="Proteomes" id="UP000294914">
    <property type="component" value="Unassembled WGS sequence"/>
</dbReference>
<name>A0A4R8IT70_9GAMM</name>
<sequence>MLDWFFVLITGLIAYHGLTYRDESGETEIGHLLFGSIALLFCIRVLLVDIIGVV</sequence>
<feature type="transmembrane region" description="Helical" evidence="1">
    <location>
        <begin position="31"/>
        <end position="53"/>
    </location>
</feature>
<evidence type="ECO:0000313" key="2">
    <source>
        <dbReference type="EMBL" id="TDY02590.1"/>
    </source>
</evidence>
<dbReference type="EMBL" id="SOQX01000002">
    <property type="protein sequence ID" value="TDY02590.1"/>
    <property type="molecule type" value="Genomic_DNA"/>
</dbReference>
<keyword evidence="3" id="KW-1185">Reference proteome</keyword>